<dbReference type="GO" id="GO:0035870">
    <property type="term" value="F:dITP diphosphatase activity"/>
    <property type="evidence" value="ECO:0007669"/>
    <property type="project" value="UniProtKB-UniRule"/>
</dbReference>
<sequence length="192" mass="21303">MMPELVFATHNAHKTAEVALMLKAQFTILNLDDLGCHAEIPEIGLTFAENAAIKSAYVWENYQIDCFADDSGLEVDALNMEPGIYSARYSGAGDVANYQLVLSKMEGVLNRKARFRTVICLLLKGQEFFFEGALEGTIRPKPSGNQGFGYDPIFQPDGYTVTLAEMDMQEKNSISHRALAMQKLLHFLSIAD</sequence>
<evidence type="ECO:0000256" key="4">
    <source>
        <dbReference type="ARBA" id="ARBA00022741"/>
    </source>
</evidence>
<keyword evidence="7 10" id="KW-0546">Nucleotide metabolism</keyword>
<feature type="binding site" evidence="10">
    <location>
        <position position="171"/>
    </location>
    <ligand>
        <name>substrate</name>
    </ligand>
</feature>
<evidence type="ECO:0000256" key="7">
    <source>
        <dbReference type="ARBA" id="ARBA00023080"/>
    </source>
</evidence>
<evidence type="ECO:0000256" key="11">
    <source>
        <dbReference type="RuleBase" id="RU003781"/>
    </source>
</evidence>
<keyword evidence="13" id="KW-1185">Reference proteome</keyword>
<keyword evidence="3 10" id="KW-0479">Metal-binding</keyword>
<dbReference type="Proteomes" id="UP000295499">
    <property type="component" value="Unassembled WGS sequence"/>
</dbReference>
<dbReference type="OrthoDB" id="9807456at2"/>
<evidence type="ECO:0000256" key="5">
    <source>
        <dbReference type="ARBA" id="ARBA00022801"/>
    </source>
</evidence>
<dbReference type="RefSeq" id="WP_133556404.1">
    <property type="nucleotide sequence ID" value="NZ_SNWM01000003.1"/>
</dbReference>
<proteinExistence type="inferred from homology"/>
<dbReference type="FunFam" id="3.90.950.10:FF:000001">
    <property type="entry name" value="dITP/XTP pyrophosphatase"/>
    <property type="match status" value="1"/>
</dbReference>
<feature type="binding site" evidence="10">
    <location>
        <position position="71"/>
    </location>
    <ligand>
        <name>substrate</name>
    </ligand>
</feature>
<keyword evidence="4 10" id="KW-0547">Nucleotide-binding</keyword>
<evidence type="ECO:0000256" key="10">
    <source>
        <dbReference type="HAMAP-Rule" id="MF_01405"/>
    </source>
</evidence>
<feature type="binding site" evidence="10">
    <location>
        <begin position="176"/>
        <end position="177"/>
    </location>
    <ligand>
        <name>substrate</name>
    </ligand>
</feature>
<dbReference type="GO" id="GO:0000166">
    <property type="term" value="F:nucleotide binding"/>
    <property type="evidence" value="ECO:0007669"/>
    <property type="project" value="UniProtKB-KW"/>
</dbReference>
<dbReference type="GO" id="GO:0005829">
    <property type="term" value="C:cytosol"/>
    <property type="evidence" value="ECO:0007669"/>
    <property type="project" value="TreeGrafter"/>
</dbReference>
<protein>
    <recommendedName>
        <fullName evidence="10">dITP/XTP pyrophosphatase</fullName>
        <ecNumber evidence="10">3.6.1.66</ecNumber>
    </recommendedName>
    <alternativeName>
        <fullName evidence="10">Non-canonical purine NTP pyrophosphatase</fullName>
    </alternativeName>
    <alternativeName>
        <fullName evidence="10">Non-standard purine NTP pyrophosphatase</fullName>
    </alternativeName>
    <alternativeName>
        <fullName evidence="10">Nucleoside-triphosphate diphosphatase</fullName>
    </alternativeName>
    <alternativeName>
        <fullName evidence="10">Nucleoside-triphosphate pyrophosphatase</fullName>
        <shortName evidence="10">NTPase</shortName>
    </alternativeName>
</protein>
<dbReference type="GO" id="GO:0036220">
    <property type="term" value="F:ITP diphosphatase activity"/>
    <property type="evidence" value="ECO:0007669"/>
    <property type="project" value="UniProtKB-UniRule"/>
</dbReference>
<dbReference type="CDD" id="cd00515">
    <property type="entry name" value="HAM1"/>
    <property type="match status" value="1"/>
</dbReference>
<evidence type="ECO:0000256" key="2">
    <source>
        <dbReference type="ARBA" id="ARBA00011738"/>
    </source>
</evidence>
<keyword evidence="5 10" id="KW-0378">Hydrolase</keyword>
<feature type="binding site" evidence="10">
    <location>
        <begin position="148"/>
        <end position="151"/>
    </location>
    <ligand>
        <name>substrate</name>
    </ligand>
</feature>
<comment type="function">
    <text evidence="10">Pyrophosphatase that catalyzes the hydrolysis of nucleoside triphosphates to their monophosphate derivatives, with a high preference for the non-canonical purine nucleotides XTP (xanthosine triphosphate), dITP (deoxyinosine triphosphate) and ITP. Seems to function as a house-cleaning enzyme that removes non-canonical purine nucleotides from the nucleotide pool, thus preventing their incorporation into DNA/RNA and avoiding chromosomal lesions.</text>
</comment>
<comment type="catalytic activity">
    <reaction evidence="9 10">
        <text>XTP + H2O = XMP + diphosphate + H(+)</text>
        <dbReference type="Rhea" id="RHEA:28610"/>
        <dbReference type="ChEBI" id="CHEBI:15377"/>
        <dbReference type="ChEBI" id="CHEBI:15378"/>
        <dbReference type="ChEBI" id="CHEBI:33019"/>
        <dbReference type="ChEBI" id="CHEBI:57464"/>
        <dbReference type="ChEBI" id="CHEBI:61314"/>
        <dbReference type="EC" id="3.6.1.66"/>
    </reaction>
</comment>
<name>A0A4R6IIB4_9SPHI</name>
<dbReference type="GO" id="GO:0017111">
    <property type="term" value="F:ribonucleoside triphosphate phosphatase activity"/>
    <property type="evidence" value="ECO:0007669"/>
    <property type="project" value="InterPro"/>
</dbReference>
<reference evidence="12 13" key="1">
    <citation type="submission" date="2019-03" db="EMBL/GenBank/DDBJ databases">
        <title>Genomic Encyclopedia of Archaeal and Bacterial Type Strains, Phase II (KMG-II): from individual species to whole genera.</title>
        <authorList>
            <person name="Goeker M."/>
        </authorList>
    </citation>
    <scope>NUCLEOTIDE SEQUENCE [LARGE SCALE GENOMIC DNA]</scope>
    <source>
        <strain evidence="12 13">DSM 19034</strain>
    </source>
</reference>
<evidence type="ECO:0000313" key="12">
    <source>
        <dbReference type="EMBL" id="TDO21700.1"/>
    </source>
</evidence>
<dbReference type="GO" id="GO:0046872">
    <property type="term" value="F:metal ion binding"/>
    <property type="evidence" value="ECO:0007669"/>
    <property type="project" value="UniProtKB-KW"/>
</dbReference>
<organism evidence="12 13">
    <name type="scientific">Pedobacter duraquae</name>
    <dbReference type="NCBI Taxonomy" id="425511"/>
    <lineage>
        <taxon>Bacteria</taxon>
        <taxon>Pseudomonadati</taxon>
        <taxon>Bacteroidota</taxon>
        <taxon>Sphingobacteriia</taxon>
        <taxon>Sphingobacteriales</taxon>
        <taxon>Sphingobacteriaceae</taxon>
        <taxon>Pedobacter</taxon>
    </lineage>
</organism>
<dbReference type="NCBIfam" id="TIGR00042">
    <property type="entry name" value="RdgB/HAM1 family non-canonical purine NTP pyrophosphatase"/>
    <property type="match status" value="1"/>
</dbReference>
<evidence type="ECO:0000256" key="6">
    <source>
        <dbReference type="ARBA" id="ARBA00022842"/>
    </source>
</evidence>
<dbReference type="AlphaFoldDB" id="A0A4R6IIB4"/>
<dbReference type="PANTHER" id="PTHR11067:SF9">
    <property type="entry name" value="INOSINE TRIPHOSPHATE PYROPHOSPHATASE"/>
    <property type="match status" value="1"/>
</dbReference>
<gene>
    <name evidence="12" type="ORF">CLV32_2807</name>
</gene>
<dbReference type="SUPFAM" id="SSF52972">
    <property type="entry name" value="ITPase-like"/>
    <property type="match status" value="1"/>
</dbReference>
<feature type="binding site" evidence="10">
    <location>
        <begin position="9"/>
        <end position="14"/>
    </location>
    <ligand>
        <name>substrate</name>
    </ligand>
</feature>
<dbReference type="HAMAP" id="MF_01405">
    <property type="entry name" value="Non_canon_purine_NTPase"/>
    <property type="match status" value="1"/>
</dbReference>
<comment type="subunit">
    <text evidence="2 10">Homodimer.</text>
</comment>
<keyword evidence="6 10" id="KW-0460">Magnesium</keyword>
<dbReference type="GO" id="GO:0009146">
    <property type="term" value="P:purine nucleoside triphosphate catabolic process"/>
    <property type="evidence" value="ECO:0007669"/>
    <property type="project" value="UniProtKB-UniRule"/>
</dbReference>
<evidence type="ECO:0000256" key="1">
    <source>
        <dbReference type="ARBA" id="ARBA00008023"/>
    </source>
</evidence>
<dbReference type="Gene3D" id="3.90.950.10">
    <property type="match status" value="1"/>
</dbReference>
<dbReference type="EC" id="3.6.1.66" evidence="10"/>
<dbReference type="GO" id="GO:0036222">
    <property type="term" value="F:XTP diphosphatase activity"/>
    <property type="evidence" value="ECO:0007669"/>
    <property type="project" value="UniProtKB-UniRule"/>
</dbReference>
<evidence type="ECO:0000313" key="13">
    <source>
        <dbReference type="Proteomes" id="UP000295499"/>
    </source>
</evidence>
<dbReference type="InterPro" id="IPR002637">
    <property type="entry name" value="RdgB/HAM1"/>
</dbReference>
<comment type="catalytic activity">
    <reaction evidence="10">
        <text>ITP + H2O = IMP + diphosphate + H(+)</text>
        <dbReference type="Rhea" id="RHEA:29399"/>
        <dbReference type="ChEBI" id="CHEBI:15377"/>
        <dbReference type="ChEBI" id="CHEBI:15378"/>
        <dbReference type="ChEBI" id="CHEBI:33019"/>
        <dbReference type="ChEBI" id="CHEBI:58053"/>
        <dbReference type="ChEBI" id="CHEBI:61402"/>
        <dbReference type="EC" id="3.6.1.66"/>
    </reaction>
</comment>
<feature type="binding site" evidence="10">
    <location>
        <position position="70"/>
    </location>
    <ligand>
        <name>Mg(2+)</name>
        <dbReference type="ChEBI" id="CHEBI:18420"/>
    </ligand>
</feature>
<feature type="active site" description="Proton acceptor" evidence="10">
    <location>
        <position position="70"/>
    </location>
</feature>
<comment type="similarity">
    <text evidence="1 10 11">Belongs to the HAM1 NTPase family.</text>
</comment>
<dbReference type="PANTHER" id="PTHR11067">
    <property type="entry name" value="INOSINE TRIPHOSPHATE PYROPHOSPHATASE/HAM1 PROTEIN"/>
    <property type="match status" value="1"/>
</dbReference>
<dbReference type="Pfam" id="PF01725">
    <property type="entry name" value="Ham1p_like"/>
    <property type="match status" value="1"/>
</dbReference>
<evidence type="ECO:0000256" key="8">
    <source>
        <dbReference type="ARBA" id="ARBA00051875"/>
    </source>
</evidence>
<dbReference type="GO" id="GO:0009117">
    <property type="term" value="P:nucleotide metabolic process"/>
    <property type="evidence" value="ECO:0007669"/>
    <property type="project" value="UniProtKB-KW"/>
</dbReference>
<comment type="caution">
    <text evidence="10">Lacks conserved residue(s) required for the propagation of feature annotation.</text>
</comment>
<comment type="caution">
    <text evidence="12">The sequence shown here is derived from an EMBL/GenBank/DDBJ whole genome shotgun (WGS) entry which is preliminary data.</text>
</comment>
<dbReference type="EMBL" id="SNWM01000003">
    <property type="protein sequence ID" value="TDO21700.1"/>
    <property type="molecule type" value="Genomic_DNA"/>
</dbReference>
<dbReference type="InterPro" id="IPR029001">
    <property type="entry name" value="ITPase-like_fam"/>
</dbReference>
<evidence type="ECO:0000256" key="9">
    <source>
        <dbReference type="ARBA" id="ARBA00052017"/>
    </source>
</evidence>
<evidence type="ECO:0000256" key="3">
    <source>
        <dbReference type="ARBA" id="ARBA00022723"/>
    </source>
</evidence>
<comment type="catalytic activity">
    <reaction evidence="8 10">
        <text>dITP + H2O = dIMP + diphosphate + H(+)</text>
        <dbReference type="Rhea" id="RHEA:28342"/>
        <dbReference type="ChEBI" id="CHEBI:15377"/>
        <dbReference type="ChEBI" id="CHEBI:15378"/>
        <dbReference type="ChEBI" id="CHEBI:33019"/>
        <dbReference type="ChEBI" id="CHEBI:61194"/>
        <dbReference type="ChEBI" id="CHEBI:61382"/>
        <dbReference type="EC" id="3.6.1.66"/>
    </reaction>
</comment>
<dbReference type="InterPro" id="IPR020922">
    <property type="entry name" value="dITP/XTP_pyrophosphatase"/>
</dbReference>
<comment type="cofactor">
    <cofactor evidence="10">
        <name>Mg(2+)</name>
        <dbReference type="ChEBI" id="CHEBI:18420"/>
    </cofactor>
    <text evidence="10">Binds 1 Mg(2+) ion per subunit.</text>
</comment>
<accession>A0A4R6IIB4</accession>